<dbReference type="PRINTS" id="PR00081">
    <property type="entry name" value="GDHRDH"/>
</dbReference>
<keyword evidence="2" id="KW-0560">Oxidoreductase</keyword>
<proteinExistence type="inferred from homology"/>
<organism evidence="3 4">
    <name type="scientific">Tessaracoccus antarcticus</name>
    <dbReference type="NCBI Taxonomy" id="2479848"/>
    <lineage>
        <taxon>Bacteria</taxon>
        <taxon>Bacillati</taxon>
        <taxon>Actinomycetota</taxon>
        <taxon>Actinomycetes</taxon>
        <taxon>Propionibacteriales</taxon>
        <taxon>Propionibacteriaceae</taxon>
        <taxon>Tessaracoccus</taxon>
    </lineage>
</organism>
<dbReference type="PANTHER" id="PTHR24320:SF148">
    <property type="entry name" value="NAD(P)-BINDING ROSSMANN-FOLD SUPERFAMILY PROTEIN"/>
    <property type="match status" value="1"/>
</dbReference>
<dbReference type="EMBL" id="REFW01000001">
    <property type="protein sequence ID" value="RMB62513.1"/>
    <property type="molecule type" value="Genomic_DNA"/>
</dbReference>
<comment type="caution">
    <text evidence="3">The sequence shown here is derived from an EMBL/GenBank/DDBJ whole genome shotgun (WGS) entry which is preliminary data.</text>
</comment>
<evidence type="ECO:0000313" key="4">
    <source>
        <dbReference type="Proteomes" id="UP000275256"/>
    </source>
</evidence>
<sequence length="288" mass="31208">MTHWTLADMPDQTGKRWLITGATNGLGEATARAAAGAGATLVLPARRVDRAEELNREWGGRHEVVHLDLASLQSVRDAAAAISGDIDVLVNNAGMVARHREETVDGFEKTLGTNFLGPFALTNLLLPQVRERVVILGSDAHLSAHFDHEDPHFRNRRWGIFPSYGESKLADMLWGLGLSKRLRGRGIGVQLVHPGWVLSNLQSAVGNPRVEKVITTISRPIAQSAEKSALCTLFAATADLPECSYVGPDGLRALRGWPSLIGRSAEASDMRGADRLWEMGVREAGTDV</sequence>
<gene>
    <name evidence="3" type="ORF">EAX62_06675</name>
</gene>
<dbReference type="OrthoDB" id="4577644at2"/>
<dbReference type="RefSeq" id="WP_121901060.1">
    <property type="nucleotide sequence ID" value="NZ_REFW01000001.1"/>
</dbReference>
<name>A0A3M0GLJ7_9ACTN</name>
<accession>A0A3M0GLJ7</accession>
<comment type="similarity">
    <text evidence="1">Belongs to the short-chain dehydrogenases/reductases (SDR) family.</text>
</comment>
<dbReference type="PANTHER" id="PTHR24320">
    <property type="entry name" value="RETINOL DEHYDROGENASE"/>
    <property type="match status" value="1"/>
</dbReference>
<dbReference type="Proteomes" id="UP000275256">
    <property type="component" value="Unassembled WGS sequence"/>
</dbReference>
<dbReference type="InterPro" id="IPR002347">
    <property type="entry name" value="SDR_fam"/>
</dbReference>
<dbReference type="AlphaFoldDB" id="A0A3M0GLJ7"/>
<reference evidence="3 4" key="1">
    <citation type="submission" date="2018-10" db="EMBL/GenBank/DDBJ databases">
        <title>Tessaracoccus antarcticuss sp. nov., isolated from sediment.</title>
        <authorList>
            <person name="Zhou L.Y."/>
            <person name="Du Z.J."/>
        </authorList>
    </citation>
    <scope>NUCLEOTIDE SEQUENCE [LARGE SCALE GENOMIC DNA]</scope>
    <source>
        <strain evidence="3 4">JDX10</strain>
    </source>
</reference>
<protein>
    <submittedName>
        <fullName evidence="3">SDR family NAD(P)-dependent oxidoreductase</fullName>
    </submittedName>
</protein>
<evidence type="ECO:0000256" key="1">
    <source>
        <dbReference type="ARBA" id="ARBA00006484"/>
    </source>
</evidence>
<dbReference type="GO" id="GO:0016491">
    <property type="term" value="F:oxidoreductase activity"/>
    <property type="evidence" value="ECO:0007669"/>
    <property type="project" value="UniProtKB-KW"/>
</dbReference>
<evidence type="ECO:0000313" key="3">
    <source>
        <dbReference type="EMBL" id="RMB62513.1"/>
    </source>
</evidence>
<dbReference type="Gene3D" id="3.40.50.720">
    <property type="entry name" value="NAD(P)-binding Rossmann-like Domain"/>
    <property type="match status" value="1"/>
</dbReference>
<dbReference type="InterPro" id="IPR036291">
    <property type="entry name" value="NAD(P)-bd_dom_sf"/>
</dbReference>
<dbReference type="SUPFAM" id="SSF51735">
    <property type="entry name" value="NAD(P)-binding Rossmann-fold domains"/>
    <property type="match status" value="1"/>
</dbReference>
<evidence type="ECO:0000256" key="2">
    <source>
        <dbReference type="ARBA" id="ARBA00023002"/>
    </source>
</evidence>
<dbReference type="Pfam" id="PF00106">
    <property type="entry name" value="adh_short"/>
    <property type="match status" value="1"/>
</dbReference>
<keyword evidence="4" id="KW-1185">Reference proteome</keyword>